<accession>A0A813X7Z9</accession>
<gene>
    <name evidence="1" type="ORF">EDS130_LOCUS7816</name>
</gene>
<evidence type="ECO:0000313" key="1">
    <source>
        <dbReference type="EMBL" id="CAF0861100.1"/>
    </source>
</evidence>
<dbReference type="InterPro" id="IPR015424">
    <property type="entry name" value="PyrdxlP-dep_Trfase"/>
</dbReference>
<reference evidence="1" key="1">
    <citation type="submission" date="2021-02" db="EMBL/GenBank/DDBJ databases">
        <authorList>
            <person name="Nowell W R."/>
        </authorList>
    </citation>
    <scope>NUCLEOTIDE SEQUENCE</scope>
</reference>
<comment type="caution">
    <text evidence="1">The sequence shown here is derived from an EMBL/GenBank/DDBJ whole genome shotgun (WGS) entry which is preliminary data.</text>
</comment>
<evidence type="ECO:0000313" key="2">
    <source>
        <dbReference type="Proteomes" id="UP000663852"/>
    </source>
</evidence>
<dbReference type="Gene3D" id="3.90.1150.10">
    <property type="entry name" value="Aspartate Aminotransferase, domain 1"/>
    <property type="match status" value="1"/>
</dbReference>
<sequence>MQPMGKTCDKIDPSCDTPSNDHTQVCDDKNSVCYSWFHRGIETNVQRGCMSTISAEYKLIQEKISHRNGGCIKRMRTFDCFMFCSQDQTNLPKHAPRNANYIPAGMKRLNFTILEDSHLIRSIMLDNARAVNQYAKEILKRGIYVIDFSYPLVSE</sequence>
<name>A0A813X7Z9_ADIRI</name>
<dbReference type="Proteomes" id="UP000663852">
    <property type="component" value="Unassembled WGS sequence"/>
</dbReference>
<dbReference type="InterPro" id="IPR015422">
    <property type="entry name" value="PyrdxlP-dep_Trfase_small"/>
</dbReference>
<protein>
    <submittedName>
        <fullName evidence="1">Uncharacterized protein</fullName>
    </submittedName>
</protein>
<proteinExistence type="predicted"/>
<dbReference type="EMBL" id="CAJNOJ010000024">
    <property type="protein sequence ID" value="CAF0861100.1"/>
    <property type="molecule type" value="Genomic_DNA"/>
</dbReference>
<organism evidence="1 2">
    <name type="scientific">Adineta ricciae</name>
    <name type="common">Rotifer</name>
    <dbReference type="NCBI Taxonomy" id="249248"/>
    <lineage>
        <taxon>Eukaryota</taxon>
        <taxon>Metazoa</taxon>
        <taxon>Spiralia</taxon>
        <taxon>Gnathifera</taxon>
        <taxon>Rotifera</taxon>
        <taxon>Eurotatoria</taxon>
        <taxon>Bdelloidea</taxon>
        <taxon>Adinetida</taxon>
        <taxon>Adinetidae</taxon>
        <taxon>Adineta</taxon>
    </lineage>
</organism>
<dbReference type="SUPFAM" id="SSF53383">
    <property type="entry name" value="PLP-dependent transferases"/>
    <property type="match status" value="1"/>
</dbReference>
<dbReference type="AlphaFoldDB" id="A0A813X7Z9"/>